<evidence type="ECO:0000256" key="1">
    <source>
        <dbReference type="SAM" id="SignalP"/>
    </source>
</evidence>
<reference evidence="3 4" key="1">
    <citation type="journal article" date="2012" name="Eukaryot. Cell">
        <title>Draft genome sequence of Wickerhamomyces ciferrii NRRL Y-1031 F-60-10.</title>
        <authorList>
            <person name="Schneider J."/>
            <person name="Andrea H."/>
            <person name="Blom J."/>
            <person name="Jaenicke S."/>
            <person name="Ruckert C."/>
            <person name="Schorsch C."/>
            <person name="Szczepanowski R."/>
            <person name="Farwick M."/>
            <person name="Goesmann A."/>
            <person name="Puhler A."/>
            <person name="Schaffer S."/>
            <person name="Tauch A."/>
            <person name="Kohler T."/>
            <person name="Brinkrolf K."/>
        </authorList>
    </citation>
    <scope>NUCLEOTIDE SEQUENCE [LARGE SCALE GENOMIC DNA]</scope>
    <source>
        <strain evidence="4">ATCC 14091 / BCRC 22168 / CBS 111 / JCM 3599 / NBRC 0793 / NRRL Y-1031 F-60-10</strain>
    </source>
</reference>
<dbReference type="InterPro" id="IPR046624">
    <property type="entry name" value="CSS2_C"/>
</dbReference>
<dbReference type="Pfam" id="PF20521">
    <property type="entry name" value="DUF6736"/>
    <property type="match status" value="1"/>
</dbReference>
<proteinExistence type="predicted"/>
<sequence length="205" mass="22154">MVSINKFLIISILPFLTNSLPIVSKNQISDVIRYGEVNVDPNHSDDATYGEIYKLLTGSLTKRTDVQVCLGESDSSGSCISDDRNIDQLVSKIGGLITTRQGQCGDSGTFAVEASSLYYKYQSTGSDCRNTALPETDIGALKRWIKNQNGGKVCKNQCVQLKHGTGQWTGFVGFGTDENAVKNLQCDESINSHVSKCESGGNADI</sequence>
<keyword evidence="1" id="KW-0732">Signal</keyword>
<dbReference type="InParanoid" id="K0KQ44"/>
<comment type="caution">
    <text evidence="3">The sequence shown here is derived from an EMBL/GenBank/DDBJ whole genome shotgun (WGS) entry which is preliminary data.</text>
</comment>
<name>K0KQ44_WICCF</name>
<gene>
    <name evidence="3" type="ORF">BN7_2861</name>
</gene>
<feature type="domain" description="Secreted protein CSS2 C-terminal" evidence="2">
    <location>
        <begin position="58"/>
        <end position="179"/>
    </location>
</feature>
<dbReference type="EMBL" id="CAIF01000075">
    <property type="protein sequence ID" value="CCH43313.1"/>
    <property type="molecule type" value="Genomic_DNA"/>
</dbReference>
<dbReference type="HOGENOM" id="CLU_1338461_0_0_1"/>
<dbReference type="Proteomes" id="UP000009328">
    <property type="component" value="Unassembled WGS sequence"/>
</dbReference>
<evidence type="ECO:0000259" key="2">
    <source>
        <dbReference type="Pfam" id="PF20521"/>
    </source>
</evidence>
<keyword evidence="4" id="KW-1185">Reference proteome</keyword>
<feature type="signal peptide" evidence="1">
    <location>
        <begin position="1"/>
        <end position="19"/>
    </location>
</feature>
<accession>K0KQ44</accession>
<dbReference type="AlphaFoldDB" id="K0KQ44"/>
<protein>
    <submittedName>
        <fullName evidence="3">Secreted protein</fullName>
    </submittedName>
</protein>
<feature type="chain" id="PRO_5003834480" evidence="1">
    <location>
        <begin position="20"/>
        <end position="205"/>
    </location>
</feature>
<evidence type="ECO:0000313" key="3">
    <source>
        <dbReference type="EMBL" id="CCH43313.1"/>
    </source>
</evidence>
<evidence type="ECO:0000313" key="4">
    <source>
        <dbReference type="Proteomes" id="UP000009328"/>
    </source>
</evidence>
<organism evidence="3 4">
    <name type="scientific">Wickerhamomyces ciferrii (strain ATCC 14091 / BCRC 22168 / CBS 111 / JCM 3599 / NBRC 0793 / NRRL Y-1031 F-60-10)</name>
    <name type="common">Yeast</name>
    <name type="synonym">Pichia ciferrii</name>
    <dbReference type="NCBI Taxonomy" id="1206466"/>
    <lineage>
        <taxon>Eukaryota</taxon>
        <taxon>Fungi</taxon>
        <taxon>Dikarya</taxon>
        <taxon>Ascomycota</taxon>
        <taxon>Saccharomycotina</taxon>
        <taxon>Saccharomycetes</taxon>
        <taxon>Phaffomycetales</taxon>
        <taxon>Wickerhamomycetaceae</taxon>
        <taxon>Wickerhamomyces</taxon>
    </lineage>
</organism>